<organism evidence="16 17">
    <name type="scientific">Orbilia brochopaga</name>
    <dbReference type="NCBI Taxonomy" id="3140254"/>
    <lineage>
        <taxon>Eukaryota</taxon>
        <taxon>Fungi</taxon>
        <taxon>Dikarya</taxon>
        <taxon>Ascomycota</taxon>
        <taxon>Pezizomycotina</taxon>
        <taxon>Orbiliomycetes</taxon>
        <taxon>Orbiliales</taxon>
        <taxon>Orbiliaceae</taxon>
        <taxon>Orbilia</taxon>
    </lineage>
</organism>
<feature type="domain" description="Phosphomannose isomerase type I catalytic" evidence="14">
    <location>
        <begin position="21"/>
        <end position="177"/>
    </location>
</feature>
<evidence type="ECO:0000256" key="11">
    <source>
        <dbReference type="ARBA" id="ARBA00029741"/>
    </source>
</evidence>
<dbReference type="Pfam" id="PF20511">
    <property type="entry name" value="PMI_typeI_cat"/>
    <property type="match status" value="1"/>
</dbReference>
<evidence type="ECO:0000313" key="17">
    <source>
        <dbReference type="Proteomes" id="UP001375240"/>
    </source>
</evidence>
<dbReference type="Gene3D" id="2.60.120.10">
    <property type="entry name" value="Jelly Rolls"/>
    <property type="match status" value="2"/>
</dbReference>
<evidence type="ECO:0000256" key="1">
    <source>
        <dbReference type="ARBA" id="ARBA00000757"/>
    </source>
</evidence>
<evidence type="ECO:0000259" key="15">
    <source>
        <dbReference type="Pfam" id="PF20512"/>
    </source>
</evidence>
<evidence type="ECO:0000256" key="3">
    <source>
        <dbReference type="ARBA" id="ARBA00002564"/>
    </source>
</evidence>
<feature type="domain" description="Phosphomannose isomerase type I helical insertion" evidence="15">
    <location>
        <begin position="207"/>
        <end position="281"/>
    </location>
</feature>
<dbReference type="EC" id="5.3.1.8" evidence="6"/>
<dbReference type="GO" id="GO:0005975">
    <property type="term" value="P:carbohydrate metabolic process"/>
    <property type="evidence" value="ECO:0007669"/>
    <property type="project" value="InterPro"/>
</dbReference>
<gene>
    <name evidence="16" type="ORF">TWF696_004270</name>
</gene>
<dbReference type="GO" id="GO:0009298">
    <property type="term" value="P:GDP-mannose biosynthetic process"/>
    <property type="evidence" value="ECO:0007669"/>
    <property type="project" value="InterPro"/>
</dbReference>
<feature type="coiled-coil region" evidence="13">
    <location>
        <begin position="178"/>
        <end position="211"/>
    </location>
</feature>
<evidence type="ECO:0000256" key="13">
    <source>
        <dbReference type="SAM" id="Coils"/>
    </source>
</evidence>
<dbReference type="PANTHER" id="PTHR10309:SF0">
    <property type="entry name" value="MANNOSE-6-PHOSPHATE ISOMERASE"/>
    <property type="match status" value="1"/>
</dbReference>
<dbReference type="CDD" id="cd07011">
    <property type="entry name" value="cupin_PMI_type_I_N"/>
    <property type="match status" value="1"/>
</dbReference>
<dbReference type="EMBL" id="JAVHNQ010000002">
    <property type="protein sequence ID" value="KAK6355150.1"/>
    <property type="molecule type" value="Genomic_DNA"/>
</dbReference>
<keyword evidence="9" id="KW-0862">Zinc</keyword>
<proteinExistence type="inferred from homology"/>
<dbReference type="Gene3D" id="1.10.441.10">
    <property type="entry name" value="Phosphomannose Isomerase, domain 2"/>
    <property type="match status" value="1"/>
</dbReference>
<protein>
    <recommendedName>
        <fullName evidence="7">Mannose-6-phosphate isomerase</fullName>
        <ecNumber evidence="6">5.3.1.8</ecNumber>
    </recommendedName>
    <alternativeName>
        <fullName evidence="11">Phosphohexomutase</fullName>
    </alternativeName>
    <alternativeName>
        <fullName evidence="12">Phosphomannose isomerase</fullName>
    </alternativeName>
</protein>
<comment type="cofactor">
    <cofactor evidence="2">
        <name>Zn(2+)</name>
        <dbReference type="ChEBI" id="CHEBI:29105"/>
    </cofactor>
</comment>
<dbReference type="PRINTS" id="PR00714">
    <property type="entry name" value="MAN6PISMRASE"/>
</dbReference>
<keyword evidence="10" id="KW-0413">Isomerase</keyword>
<comment type="catalytic activity">
    <reaction evidence="1">
        <text>D-mannose 6-phosphate = D-fructose 6-phosphate</text>
        <dbReference type="Rhea" id="RHEA:12356"/>
        <dbReference type="ChEBI" id="CHEBI:58735"/>
        <dbReference type="ChEBI" id="CHEBI:61527"/>
        <dbReference type="EC" id="5.3.1.8"/>
    </reaction>
</comment>
<evidence type="ECO:0000256" key="5">
    <source>
        <dbReference type="ARBA" id="ARBA00010772"/>
    </source>
</evidence>
<keyword evidence="8" id="KW-0479">Metal-binding</keyword>
<reference evidence="16 17" key="1">
    <citation type="submission" date="2019-10" db="EMBL/GenBank/DDBJ databases">
        <authorList>
            <person name="Palmer J.M."/>
        </authorList>
    </citation>
    <scope>NUCLEOTIDE SEQUENCE [LARGE SCALE GENOMIC DNA]</scope>
    <source>
        <strain evidence="16 17">TWF696</strain>
    </source>
</reference>
<dbReference type="Pfam" id="PF20512">
    <property type="entry name" value="PMI_typeI_hel"/>
    <property type="match status" value="1"/>
</dbReference>
<comment type="function">
    <text evidence="3">Involved in the synthesis of the GDP-mannose and dolichol-phosphate-mannose required for a number of critical mannosyl transfer reactions.</text>
</comment>
<comment type="pathway">
    <text evidence="4">Nucleotide-sugar biosynthesis; GDP-alpha-D-mannose biosynthesis; alpha-D-mannose 1-phosphate from D-fructose 6-phosphate: step 1/2.</text>
</comment>
<dbReference type="InterPro" id="IPR001250">
    <property type="entry name" value="Man6P_Isoase-1"/>
</dbReference>
<evidence type="ECO:0000256" key="12">
    <source>
        <dbReference type="ARBA" id="ARBA00030762"/>
    </source>
</evidence>
<evidence type="ECO:0000256" key="8">
    <source>
        <dbReference type="ARBA" id="ARBA00022723"/>
    </source>
</evidence>
<evidence type="ECO:0000259" key="14">
    <source>
        <dbReference type="Pfam" id="PF20511"/>
    </source>
</evidence>
<dbReference type="Proteomes" id="UP001375240">
    <property type="component" value="Unassembled WGS sequence"/>
</dbReference>
<dbReference type="InterPro" id="IPR046457">
    <property type="entry name" value="PMI_typeI_cat"/>
</dbReference>
<name>A0AAV9V7Z2_9PEZI</name>
<dbReference type="GO" id="GO:0008270">
    <property type="term" value="F:zinc ion binding"/>
    <property type="evidence" value="ECO:0007669"/>
    <property type="project" value="InterPro"/>
</dbReference>
<comment type="caution">
    <text evidence="16">The sequence shown here is derived from an EMBL/GenBank/DDBJ whole genome shotgun (WGS) entry which is preliminary data.</text>
</comment>
<evidence type="ECO:0000256" key="6">
    <source>
        <dbReference type="ARBA" id="ARBA00011956"/>
    </source>
</evidence>
<dbReference type="SUPFAM" id="SSF51182">
    <property type="entry name" value="RmlC-like cupins"/>
    <property type="match status" value="1"/>
</dbReference>
<dbReference type="GO" id="GO:0005829">
    <property type="term" value="C:cytosol"/>
    <property type="evidence" value="ECO:0007669"/>
    <property type="project" value="TreeGrafter"/>
</dbReference>
<dbReference type="InterPro" id="IPR016305">
    <property type="entry name" value="Mannose-6-P_Isomerase"/>
</dbReference>
<keyword evidence="17" id="KW-1185">Reference proteome</keyword>
<dbReference type="InterPro" id="IPR014710">
    <property type="entry name" value="RmlC-like_jellyroll"/>
</dbReference>
<dbReference type="AlphaFoldDB" id="A0AAV9V7Z2"/>
<evidence type="ECO:0000256" key="2">
    <source>
        <dbReference type="ARBA" id="ARBA00001947"/>
    </source>
</evidence>
<dbReference type="InterPro" id="IPR046458">
    <property type="entry name" value="PMI_typeI_hel"/>
</dbReference>
<dbReference type="NCBIfam" id="TIGR00218">
    <property type="entry name" value="manA"/>
    <property type="match status" value="1"/>
</dbReference>
<evidence type="ECO:0000256" key="9">
    <source>
        <dbReference type="ARBA" id="ARBA00022833"/>
    </source>
</evidence>
<dbReference type="PANTHER" id="PTHR10309">
    <property type="entry name" value="MANNOSE-6-PHOSPHATE ISOMERASE"/>
    <property type="match status" value="1"/>
</dbReference>
<keyword evidence="13" id="KW-0175">Coiled coil</keyword>
<dbReference type="InterPro" id="IPR011051">
    <property type="entry name" value="RmlC_Cupin_sf"/>
</dbReference>
<evidence type="ECO:0000256" key="7">
    <source>
        <dbReference type="ARBA" id="ARBA00018236"/>
    </source>
</evidence>
<dbReference type="GO" id="GO:0004476">
    <property type="term" value="F:mannose-6-phosphate isomerase activity"/>
    <property type="evidence" value="ECO:0007669"/>
    <property type="project" value="UniProtKB-EC"/>
</dbReference>
<evidence type="ECO:0000256" key="10">
    <source>
        <dbReference type="ARBA" id="ARBA00023235"/>
    </source>
</evidence>
<accession>A0AAV9V7Z2</accession>
<evidence type="ECO:0000256" key="4">
    <source>
        <dbReference type="ARBA" id="ARBA00004666"/>
    </source>
</evidence>
<comment type="similarity">
    <text evidence="5">Belongs to the mannose-6-phosphate isomerase type 1 family.</text>
</comment>
<sequence>MGPPTPKLHRTRTSDPDDEPIIRLACQIQDYSFGKKGSRSLAARYALANEAEGHFKIDEEQQYGEIWIGDHQNGPSRSLKTSVHLRTLIEQSPAAYLTTSITEKFPGPDNSSQLPFLVKVVSFDRALPLGAHPHKPLAEQLQQENQGKNEKFKNPNHKPEAAIALSPRFESFVGFRPAEEIKSFLRDVEELRELLEEEQAIIANLDDANLDPQLRAILGRFLKKDKLQVEKTAKKLLNRIQKQGNKALGEIGERDDLADVAQKVWKYAPGDPGLFGAVFFLNFLTLKRGEALVVPPGCIHTYIEGDIIECMANADKLLPRSFPVDESSEPSDLIVKLLLQNSGSEKHQVLPQKPFVRSRNSHTTKYETPVDEFSLLKISLNRAEEEFLSIDGPAIYVVTAGEVEVSARARPLRQPRGIDRDVDTPGPKETVASEGGHVPLLRRGSECSRTGDEGQREHLTEGTSVFVKPGYEIGFWNRGGGRAEIHCVYCEVDE</sequence>
<evidence type="ECO:0000313" key="16">
    <source>
        <dbReference type="EMBL" id="KAK6355150.1"/>
    </source>
</evidence>